<proteinExistence type="predicted"/>
<keyword evidence="1" id="KW-1133">Transmembrane helix</keyword>
<evidence type="ECO:0000256" key="1">
    <source>
        <dbReference type="SAM" id="Phobius"/>
    </source>
</evidence>
<dbReference type="WBParaSite" id="MBELARI_LOCUS20324">
    <property type="protein sequence ID" value="MBELARI_LOCUS20324"/>
    <property type="gene ID" value="MBELARI_LOCUS20324"/>
</dbReference>
<keyword evidence="1" id="KW-0812">Transmembrane</keyword>
<protein>
    <submittedName>
        <fullName evidence="3">Uncharacterized protein</fullName>
    </submittedName>
</protein>
<keyword evidence="1" id="KW-0472">Membrane</keyword>
<reference evidence="3" key="1">
    <citation type="submission" date="2024-02" db="UniProtKB">
        <authorList>
            <consortium name="WormBaseParasite"/>
        </authorList>
    </citation>
    <scope>IDENTIFICATION</scope>
</reference>
<keyword evidence="2" id="KW-1185">Reference proteome</keyword>
<sequence>MRISRKIFGILCAFSIAACITNIVATFSSEWRTLTSRNGDVWKSGLFKWNCRAPQPAPHDSNKCDNWWQNQNDWEVVVVISMIVAFASMCLGLVTTTFPREILCTEDLATHDIDIPDIPDFVVPQQAEASTVPQDDFVIPDVPDFYVNNGAIPENPGNDL</sequence>
<dbReference type="PROSITE" id="PS51257">
    <property type="entry name" value="PROKAR_LIPOPROTEIN"/>
    <property type="match status" value="1"/>
</dbReference>
<evidence type="ECO:0000313" key="2">
    <source>
        <dbReference type="Proteomes" id="UP000887575"/>
    </source>
</evidence>
<dbReference type="AlphaFoldDB" id="A0AAF3F1L7"/>
<dbReference type="Proteomes" id="UP000887575">
    <property type="component" value="Unassembled WGS sequence"/>
</dbReference>
<feature type="transmembrane region" description="Helical" evidence="1">
    <location>
        <begin position="7"/>
        <end position="27"/>
    </location>
</feature>
<accession>A0AAF3F1L7</accession>
<organism evidence="2 3">
    <name type="scientific">Mesorhabditis belari</name>
    <dbReference type="NCBI Taxonomy" id="2138241"/>
    <lineage>
        <taxon>Eukaryota</taxon>
        <taxon>Metazoa</taxon>
        <taxon>Ecdysozoa</taxon>
        <taxon>Nematoda</taxon>
        <taxon>Chromadorea</taxon>
        <taxon>Rhabditida</taxon>
        <taxon>Rhabditina</taxon>
        <taxon>Rhabditomorpha</taxon>
        <taxon>Rhabditoidea</taxon>
        <taxon>Rhabditidae</taxon>
        <taxon>Mesorhabditinae</taxon>
        <taxon>Mesorhabditis</taxon>
    </lineage>
</organism>
<name>A0AAF3F1L7_9BILA</name>
<evidence type="ECO:0000313" key="3">
    <source>
        <dbReference type="WBParaSite" id="MBELARI_LOCUS20324"/>
    </source>
</evidence>
<feature type="transmembrane region" description="Helical" evidence="1">
    <location>
        <begin position="76"/>
        <end position="94"/>
    </location>
</feature>